<feature type="non-terminal residue" evidence="3">
    <location>
        <position position="67"/>
    </location>
</feature>
<dbReference type="GO" id="GO:0000160">
    <property type="term" value="P:phosphorelay signal transduction system"/>
    <property type="evidence" value="ECO:0007669"/>
    <property type="project" value="InterPro"/>
</dbReference>
<name>A0A371EF45_MUCPR</name>
<reference evidence="3" key="1">
    <citation type="submission" date="2018-05" db="EMBL/GenBank/DDBJ databases">
        <title>Draft genome of Mucuna pruriens seed.</title>
        <authorList>
            <person name="Nnadi N.E."/>
            <person name="Vos R."/>
            <person name="Hasami M.H."/>
            <person name="Devisetty U.K."/>
            <person name="Aguiy J.C."/>
        </authorList>
    </citation>
    <scope>NUCLEOTIDE SEQUENCE [LARGE SCALE GENOMIC DNA]</scope>
    <source>
        <strain evidence="3">JCA_2017</strain>
    </source>
</reference>
<sequence>MEPRQLTALIVEDDMVIRMIHRNMLKSLGVKNEAVENGKEAVEIHRSGQCFDLILMDRDMPVMNGIE</sequence>
<dbReference type="PROSITE" id="PS50110">
    <property type="entry name" value="RESPONSE_REGULATORY"/>
    <property type="match status" value="1"/>
</dbReference>
<feature type="domain" description="Response regulatory" evidence="2">
    <location>
        <begin position="7"/>
        <end position="67"/>
    </location>
</feature>
<dbReference type="Gene3D" id="3.40.50.2300">
    <property type="match status" value="1"/>
</dbReference>
<feature type="modified residue" description="4-aspartylphosphate" evidence="1">
    <location>
        <position position="57"/>
    </location>
</feature>
<dbReference type="SUPFAM" id="SSF52172">
    <property type="entry name" value="CheY-like"/>
    <property type="match status" value="1"/>
</dbReference>
<evidence type="ECO:0000313" key="4">
    <source>
        <dbReference type="Proteomes" id="UP000257109"/>
    </source>
</evidence>
<dbReference type="CDD" id="cd17546">
    <property type="entry name" value="REC_hyHK_CKI1_RcsC-like"/>
    <property type="match status" value="1"/>
</dbReference>
<dbReference type="PANTHER" id="PTHR43228:SF12">
    <property type="entry name" value="TWO-COMPONENT RESPONSE REGULATOR 24"/>
    <property type="match status" value="1"/>
</dbReference>
<dbReference type="InterPro" id="IPR011006">
    <property type="entry name" value="CheY-like_superfamily"/>
</dbReference>
<proteinExistence type="predicted"/>
<comment type="caution">
    <text evidence="3">The sequence shown here is derived from an EMBL/GenBank/DDBJ whole genome shotgun (WGS) entry which is preliminary data.</text>
</comment>
<dbReference type="Proteomes" id="UP000257109">
    <property type="component" value="Unassembled WGS sequence"/>
</dbReference>
<evidence type="ECO:0000259" key="2">
    <source>
        <dbReference type="PROSITE" id="PS50110"/>
    </source>
</evidence>
<keyword evidence="1" id="KW-0597">Phosphoprotein</keyword>
<dbReference type="Pfam" id="PF00072">
    <property type="entry name" value="Response_reg"/>
    <property type="match status" value="1"/>
</dbReference>
<keyword evidence="4" id="KW-1185">Reference proteome</keyword>
<dbReference type="OrthoDB" id="21225at2759"/>
<feature type="non-terminal residue" evidence="3">
    <location>
        <position position="1"/>
    </location>
</feature>
<gene>
    <name evidence="3" type="primary">RR42</name>
    <name evidence="3" type="ORF">CR513_56746</name>
</gene>
<dbReference type="InterPro" id="IPR052048">
    <property type="entry name" value="ST_Response_Regulator"/>
</dbReference>
<dbReference type="EMBL" id="QJKJ01014268">
    <property type="protein sequence ID" value="RDX64675.1"/>
    <property type="molecule type" value="Genomic_DNA"/>
</dbReference>
<evidence type="ECO:0000256" key="1">
    <source>
        <dbReference type="PROSITE-ProRule" id="PRU00169"/>
    </source>
</evidence>
<dbReference type="InterPro" id="IPR001789">
    <property type="entry name" value="Sig_transdc_resp-reg_receiver"/>
</dbReference>
<evidence type="ECO:0000313" key="3">
    <source>
        <dbReference type="EMBL" id="RDX64675.1"/>
    </source>
</evidence>
<dbReference type="PANTHER" id="PTHR43228">
    <property type="entry name" value="TWO-COMPONENT RESPONSE REGULATOR"/>
    <property type="match status" value="1"/>
</dbReference>
<organism evidence="3 4">
    <name type="scientific">Mucuna pruriens</name>
    <name type="common">Velvet bean</name>
    <name type="synonym">Dolichos pruriens</name>
    <dbReference type="NCBI Taxonomy" id="157652"/>
    <lineage>
        <taxon>Eukaryota</taxon>
        <taxon>Viridiplantae</taxon>
        <taxon>Streptophyta</taxon>
        <taxon>Embryophyta</taxon>
        <taxon>Tracheophyta</taxon>
        <taxon>Spermatophyta</taxon>
        <taxon>Magnoliopsida</taxon>
        <taxon>eudicotyledons</taxon>
        <taxon>Gunneridae</taxon>
        <taxon>Pentapetalae</taxon>
        <taxon>rosids</taxon>
        <taxon>fabids</taxon>
        <taxon>Fabales</taxon>
        <taxon>Fabaceae</taxon>
        <taxon>Papilionoideae</taxon>
        <taxon>50 kb inversion clade</taxon>
        <taxon>NPAAA clade</taxon>
        <taxon>indigoferoid/millettioid clade</taxon>
        <taxon>Phaseoleae</taxon>
        <taxon>Mucuna</taxon>
    </lineage>
</organism>
<accession>A0A371EF45</accession>
<dbReference type="AlphaFoldDB" id="A0A371EF45"/>
<dbReference type="STRING" id="157652.A0A371EF45"/>
<protein>
    <submittedName>
        <fullName evidence="3">Two-component response regulator ORR42</fullName>
    </submittedName>
</protein>